<protein>
    <submittedName>
        <fullName evidence="1">Uncharacterized protein</fullName>
    </submittedName>
</protein>
<gene>
    <name evidence="1" type="ORF">NCTC13032_00336</name>
</gene>
<sequence>MVTGHGRTVVWGESSLMSSVICSAIPRSCGWWSNSSLSTGEIGLLAKGDGRAPFA</sequence>
<dbReference type="AlphaFoldDB" id="A0A4U9HEQ7"/>
<organism evidence="1 2">
    <name type="scientific">Leclercia adecarboxylata</name>
    <dbReference type="NCBI Taxonomy" id="83655"/>
    <lineage>
        <taxon>Bacteria</taxon>
        <taxon>Pseudomonadati</taxon>
        <taxon>Pseudomonadota</taxon>
        <taxon>Gammaproteobacteria</taxon>
        <taxon>Enterobacterales</taxon>
        <taxon>Enterobacteriaceae</taxon>
        <taxon>Leclercia</taxon>
    </lineage>
</organism>
<dbReference type="Proteomes" id="UP000310719">
    <property type="component" value="Chromosome"/>
</dbReference>
<reference evidence="1 2" key="1">
    <citation type="submission" date="2019-05" db="EMBL/GenBank/DDBJ databases">
        <authorList>
            <consortium name="Pathogen Informatics"/>
        </authorList>
    </citation>
    <scope>NUCLEOTIDE SEQUENCE [LARGE SCALE GENOMIC DNA]</scope>
    <source>
        <strain evidence="1 2">NCTC13032</strain>
    </source>
</reference>
<proteinExistence type="predicted"/>
<dbReference type="EMBL" id="LR590464">
    <property type="protein sequence ID" value="VTP62410.1"/>
    <property type="molecule type" value="Genomic_DNA"/>
</dbReference>
<evidence type="ECO:0000313" key="2">
    <source>
        <dbReference type="Proteomes" id="UP000310719"/>
    </source>
</evidence>
<evidence type="ECO:0000313" key="1">
    <source>
        <dbReference type="EMBL" id="VTP62410.1"/>
    </source>
</evidence>
<accession>A0A4U9HEQ7</accession>
<name>A0A4U9HEQ7_9ENTR</name>